<organism evidence="2 3">
    <name type="scientific">Sulfuriferula multivorans</name>
    <dbReference type="NCBI Taxonomy" id="1559896"/>
    <lineage>
        <taxon>Bacteria</taxon>
        <taxon>Pseudomonadati</taxon>
        <taxon>Pseudomonadota</taxon>
        <taxon>Betaproteobacteria</taxon>
        <taxon>Nitrosomonadales</taxon>
        <taxon>Sulfuricellaceae</taxon>
        <taxon>Sulfuriferula</taxon>
    </lineage>
</organism>
<protein>
    <recommendedName>
        <fullName evidence="4">Transmembrane anchor protein</fullName>
    </recommendedName>
</protein>
<keyword evidence="1" id="KW-0472">Membrane</keyword>
<evidence type="ECO:0000313" key="2">
    <source>
        <dbReference type="EMBL" id="NDP47542.1"/>
    </source>
</evidence>
<feature type="transmembrane region" description="Helical" evidence="1">
    <location>
        <begin position="15"/>
        <end position="35"/>
    </location>
</feature>
<dbReference type="EMBL" id="JAAFGW010000038">
    <property type="protein sequence ID" value="NDP47542.1"/>
    <property type="molecule type" value="Genomic_DNA"/>
</dbReference>
<dbReference type="Proteomes" id="UP000483432">
    <property type="component" value="Unassembled WGS sequence"/>
</dbReference>
<proteinExistence type="predicted"/>
<reference evidence="2 3" key="1">
    <citation type="submission" date="2019-09" db="EMBL/GenBank/DDBJ databases">
        <title>H2 Metabolism Revealed by Metagenomic Analysis in Subglacial Sediment of East Antarctica.</title>
        <authorList>
            <person name="Yang Z."/>
            <person name="Zhang Y."/>
            <person name="Lv Y."/>
            <person name="Yan W."/>
            <person name="Xiao X."/>
            <person name="Sun B."/>
            <person name="Ma H."/>
        </authorList>
    </citation>
    <scope>NUCLEOTIDE SEQUENCE [LARGE SCALE GENOMIC DNA]</scope>
    <source>
        <strain evidence="2">Bin2_2</strain>
    </source>
</reference>
<evidence type="ECO:0008006" key="4">
    <source>
        <dbReference type="Google" id="ProtNLM"/>
    </source>
</evidence>
<keyword evidence="1" id="KW-0812">Transmembrane</keyword>
<evidence type="ECO:0000313" key="3">
    <source>
        <dbReference type="Proteomes" id="UP000483432"/>
    </source>
</evidence>
<gene>
    <name evidence="2" type="ORF">GZ085_03955</name>
</gene>
<comment type="caution">
    <text evidence="2">The sequence shown here is derived from an EMBL/GenBank/DDBJ whole genome shotgun (WGS) entry which is preliminary data.</text>
</comment>
<name>A0A7C9NQJ1_9PROT</name>
<sequence>MTTHNTHPLPSLPQLFKATGIALVVAAAILITTVLPAEHGIDPTGIGKALGLTTLSAPETETETEAASALIPDTSAARQPDSEIAAAPAAQASAPIVTASEAPFRSDEMMLTLQPGEGDEIKATMRQGEQFVFSWKAEGGKVNFDMHGERVNAGSDFTSYWKDQQQTSAQGTFVAPFDGTHGWFWRNRGDRPVTVTVKVSGFYASLQQAK</sequence>
<evidence type="ECO:0000256" key="1">
    <source>
        <dbReference type="SAM" id="Phobius"/>
    </source>
</evidence>
<accession>A0A7C9NQJ1</accession>
<dbReference type="AlphaFoldDB" id="A0A7C9NQJ1"/>
<keyword evidence="1" id="KW-1133">Transmembrane helix</keyword>